<dbReference type="PANTHER" id="PTHR24161">
    <property type="entry name" value="ANK_REP_REGION DOMAIN-CONTAINING PROTEIN-RELATED"/>
    <property type="match status" value="1"/>
</dbReference>
<keyword evidence="7" id="KW-1185">Reference proteome</keyword>
<feature type="domain" description="Nephrocystin 3-like N-terminal" evidence="5">
    <location>
        <begin position="135"/>
        <end position="260"/>
    </location>
</feature>
<name>A0A9P8LE61_9PEZI</name>
<keyword evidence="2 3" id="KW-0040">ANK repeat</keyword>
<dbReference type="Pfam" id="PF24883">
    <property type="entry name" value="NPHP3_N"/>
    <property type="match status" value="1"/>
</dbReference>
<feature type="repeat" description="ANK" evidence="3">
    <location>
        <begin position="996"/>
        <end position="1020"/>
    </location>
</feature>
<dbReference type="SUPFAM" id="SSF48403">
    <property type="entry name" value="Ankyrin repeat"/>
    <property type="match status" value="2"/>
</dbReference>
<comment type="caution">
    <text evidence="6">The sequence shown here is derived from an EMBL/GenBank/DDBJ whole genome shotgun (WGS) entry which is preliminary data.</text>
</comment>
<feature type="domain" description="GPI inositol-deacylase winged helix" evidence="4">
    <location>
        <begin position="374"/>
        <end position="447"/>
    </location>
</feature>
<dbReference type="AlphaFoldDB" id="A0A9P8LE61"/>
<dbReference type="InterPro" id="IPR036770">
    <property type="entry name" value="Ankyrin_rpt-contain_sf"/>
</dbReference>
<evidence type="ECO:0000256" key="1">
    <source>
        <dbReference type="ARBA" id="ARBA00022737"/>
    </source>
</evidence>
<evidence type="ECO:0000259" key="5">
    <source>
        <dbReference type="Pfam" id="PF24883"/>
    </source>
</evidence>
<proteinExistence type="predicted"/>
<dbReference type="EMBL" id="JAGHQM010000369">
    <property type="protein sequence ID" value="KAH0562324.1"/>
    <property type="molecule type" value="Genomic_DNA"/>
</dbReference>
<gene>
    <name evidence="6" type="ORF">GP486_002978</name>
</gene>
<feature type="repeat" description="ANK" evidence="3">
    <location>
        <begin position="790"/>
        <end position="813"/>
    </location>
</feature>
<feature type="repeat" description="ANK" evidence="3">
    <location>
        <begin position="1098"/>
        <end position="1118"/>
    </location>
</feature>
<dbReference type="Pfam" id="PF00023">
    <property type="entry name" value="Ank"/>
    <property type="match status" value="2"/>
</dbReference>
<evidence type="ECO:0000256" key="2">
    <source>
        <dbReference type="ARBA" id="ARBA00023043"/>
    </source>
</evidence>
<dbReference type="Pfam" id="PF22939">
    <property type="entry name" value="WHD_GPIID"/>
    <property type="match status" value="1"/>
</dbReference>
<dbReference type="PROSITE" id="PS50088">
    <property type="entry name" value="ANK_REPEAT"/>
    <property type="match status" value="10"/>
</dbReference>
<feature type="repeat" description="ANK" evidence="3">
    <location>
        <begin position="962"/>
        <end position="986"/>
    </location>
</feature>
<evidence type="ECO:0000313" key="6">
    <source>
        <dbReference type="EMBL" id="KAH0562324.1"/>
    </source>
</evidence>
<dbReference type="InterPro" id="IPR002110">
    <property type="entry name" value="Ankyrin_rpt"/>
</dbReference>
<dbReference type="Pfam" id="PF13637">
    <property type="entry name" value="Ank_4"/>
    <property type="match status" value="1"/>
</dbReference>
<keyword evidence="1" id="KW-0677">Repeat</keyword>
<dbReference type="InterPro" id="IPR054471">
    <property type="entry name" value="GPIID_WHD"/>
</dbReference>
<organism evidence="6 7">
    <name type="scientific">Trichoglossum hirsutum</name>
    <dbReference type="NCBI Taxonomy" id="265104"/>
    <lineage>
        <taxon>Eukaryota</taxon>
        <taxon>Fungi</taxon>
        <taxon>Dikarya</taxon>
        <taxon>Ascomycota</taxon>
        <taxon>Pezizomycotina</taxon>
        <taxon>Geoglossomycetes</taxon>
        <taxon>Geoglossales</taxon>
        <taxon>Geoglossaceae</taxon>
        <taxon>Trichoglossum</taxon>
    </lineage>
</organism>
<dbReference type="PANTHER" id="PTHR24161:SF121">
    <property type="entry name" value="M-PHASE PHOSPHOPROTEIN 8"/>
    <property type="match status" value="1"/>
</dbReference>
<evidence type="ECO:0000259" key="4">
    <source>
        <dbReference type="Pfam" id="PF22939"/>
    </source>
</evidence>
<feature type="repeat" description="ANK" evidence="3">
    <location>
        <begin position="722"/>
        <end position="745"/>
    </location>
</feature>
<sequence length="1159" mass="127843">MDPLSISASIVALLQLSSKVIKFLRDVKDAPDDVKRLMVEVSSTKGLLLTLLDLVESGEAGSNTVNSLNAPNGPLKQCRSALDCLAERVLPAVGLDKARKALLWPFQKGEVREILSAIERQKTLFSLALHNDHLSIVVDHLERSFENQNVAIAFIYCSYKERDDQKAVNLIASLLRHLIQSNPVISEEVISAYQIHSRNHTQPTLVEYSNLLRSEVLRFSKVFIAIDALDECSESDDTRDSLIAEIRKLDPIVRLLVTSRRISTIEREFKEAACVEIRASDGDVKRYLESRIDRERRLLRHVKADPDLRDTIIDTVAEKAKGMFLLAQLHMDSLAKKLNRRDVRRAIRDLPVELSDIYDEAMRRIESQDEGEASLAKRVLYWISYSFRPLTVLEIQHGLAVELKDVELNEEALPDEDDLVSLCAGLVVIDQESNVIRLVHYTTQEYFERIRIARFPNAHTDIAKACLVYILFDEFAKGPCGSDEGLEDRILKYPLIGYAARHWGDHARGGPEGEIQELALRLLEHQPKLTCSYQVFCLPIHRYPMYSHRYTKNVTGLHVAALFNLVTISRLLLERQHVYADSSDWYGRTPLSWAAESGHEAVVRLLAEHKNVNADSKDLTGLTPLSLAVWNGHKEVVQLLVSRHDVDADSKDEYGQTPLLWAVSGGQEEVVRLLSQREDVDPGFVGRGGETPLSLAAANGREAMVRLLTQCKGINGNSKNGIGRTPLSLAAKGGHESVVRLLIERQDVDLNSKDIDGQTPLSLAAKGGHEPVVRLLTECQDIDLNPKDVDGQTPLSLAVKGGHESVVRLLAKRQDVDLNSKDNDGRTPLSLAAGTLPANKVVVELLTESENVDADSRDKLGKTPLLWAAALGWEAVVQLLVNRIDIGADSRDKSGRTPLSWAAGNGREAVVQLLAMREDVDVDSKDKDGLTPLAWAARGGYEAAVRLLAERGDVDTDAKDNGGRTPLSWAAMHGHEVAVRLLAERGGVGNDTKDSSGRTPLSWAAMHDHGAVVRLLAERGDVDTDTKDNSGRTPLAWAAMHGHEATVRLLAGRGDVNTDTKDNSGRTPLSWAAMHGHEATVRLLAERDDVDTNTKDNDGRTPLSWAALSGREEVVRVLAGREDVDTNAKDADGCTLLSLAMKNGHEGVVQLLAPLTSDR</sequence>
<reference evidence="6" key="1">
    <citation type="submission" date="2021-03" db="EMBL/GenBank/DDBJ databases">
        <title>Comparative genomics and phylogenomic investigation of the class Geoglossomycetes provide insights into ecological specialization and systematics.</title>
        <authorList>
            <person name="Melie T."/>
            <person name="Pirro S."/>
            <person name="Miller A.N."/>
            <person name="Quandt A."/>
        </authorList>
    </citation>
    <scope>NUCLEOTIDE SEQUENCE</scope>
    <source>
        <strain evidence="6">CAQ_001_2017</strain>
    </source>
</reference>
<dbReference type="Proteomes" id="UP000750711">
    <property type="component" value="Unassembled WGS sequence"/>
</dbReference>
<dbReference type="SMART" id="SM00248">
    <property type="entry name" value="ANK"/>
    <property type="match status" value="18"/>
</dbReference>
<protein>
    <recommendedName>
        <fullName evidence="8">NACHT domain-containing protein</fullName>
    </recommendedName>
</protein>
<feature type="repeat" description="ANK" evidence="3">
    <location>
        <begin position="586"/>
        <end position="609"/>
    </location>
</feature>
<evidence type="ECO:0000256" key="3">
    <source>
        <dbReference type="PROSITE-ProRule" id="PRU00023"/>
    </source>
</evidence>
<evidence type="ECO:0008006" key="8">
    <source>
        <dbReference type="Google" id="ProtNLM"/>
    </source>
</evidence>
<dbReference type="PROSITE" id="PS50297">
    <property type="entry name" value="ANK_REP_REGION"/>
    <property type="match status" value="10"/>
</dbReference>
<dbReference type="InterPro" id="IPR027417">
    <property type="entry name" value="P-loop_NTPase"/>
</dbReference>
<dbReference type="Gene3D" id="1.25.40.20">
    <property type="entry name" value="Ankyrin repeat-containing domain"/>
    <property type="match status" value="4"/>
</dbReference>
<feature type="repeat" description="ANK" evidence="3">
    <location>
        <begin position="1030"/>
        <end position="1054"/>
    </location>
</feature>
<evidence type="ECO:0000313" key="7">
    <source>
        <dbReference type="Proteomes" id="UP000750711"/>
    </source>
</evidence>
<feature type="repeat" description="ANK" evidence="3">
    <location>
        <begin position="620"/>
        <end position="643"/>
    </location>
</feature>
<dbReference type="Pfam" id="PF12796">
    <property type="entry name" value="Ank_2"/>
    <property type="match status" value="4"/>
</dbReference>
<feature type="repeat" description="ANK" evidence="3">
    <location>
        <begin position="756"/>
        <end position="778"/>
    </location>
</feature>
<feature type="repeat" description="ANK" evidence="3">
    <location>
        <begin position="928"/>
        <end position="952"/>
    </location>
</feature>
<dbReference type="InterPro" id="IPR056884">
    <property type="entry name" value="NPHP3-like_N"/>
</dbReference>
<dbReference type="Gene3D" id="3.40.50.300">
    <property type="entry name" value="P-loop containing nucleotide triphosphate hydrolases"/>
    <property type="match status" value="1"/>
</dbReference>
<accession>A0A9P8LE61</accession>